<keyword evidence="1" id="KW-0175">Coiled coil</keyword>
<sequence length="803" mass="90383">MEVLGRQPCKMEQELGWEGFHPSSAHQLFDGMPSQPGLSKEDQRISKPVPINSTMNIEEKWLDEALDRILEKFEQMEAKRRQEDKLNQIFQKLEEIEACRSKASEETIAAIRATTAILKAASSPIPMAPPPPVPTNCLMECHNNNITLVAVNSSHIGEVLTPMVAFELGDVEDKDPVPYIVNKDSRDKDDSLLNLDTSNVIPVIAASSTSLLVHAETDSMMFAKCLKLGLNVNTSTVQTGVVFPLFLDELDIITAPGESMLVMVQRLGSVFFLKMLAHDGCSMKCARDDKLLMEPSKKNPWPPPWLGGVVRVCELRHAPWTELNSCWATGHLMPPWPPPIRPWPPSQQASFRFVPFQARNSECGNSVTALSTIAWNKWKKIRSTACDSCFEQEMKECWDFDLALQFPSSQFLETFFSCYQNGRKGATSLPQSDEFKQNGIKNEKKSTPWLYPNCSCDGMLNICSQILPCQRCSAMFLRRSQVETCAIRNICMTLSGIKLWLAGHLGLNGEDDSLNVNCNSSDELNFGMKRGPSKMHFTVLEVRIFGELGAGEVIFYMLGLDCRQRCHSFCLRYKWWSINLVISLGQPDVYIQVYLPALCCAHSSSMLKFLVISSTGLEQIRVSCGKELEFLVDLYSPCYSSIQVKERENHFLQSTKHQLNSGDSGQNTEESEYELTVKVYQYSPGDGSAIEKLFIDGLCSKKNSELCASAKYANYWLVRCLEDTEDKCPIHRMLLVVVVTWKVDAYAILRGAAIKIEQHLPCDIFHTRQASTEQVIKSYVSNSKEIQELQMPWDPGGFRIGNE</sequence>
<evidence type="ECO:0000256" key="1">
    <source>
        <dbReference type="SAM" id="Coils"/>
    </source>
</evidence>
<proteinExistence type="predicted"/>
<name>B8AVP5_ORYSI</name>
<protein>
    <submittedName>
        <fullName evidence="2">Uncharacterized protein</fullName>
    </submittedName>
</protein>
<dbReference type="HOGENOM" id="CLU_350719_0_0_1"/>
<dbReference type="AlphaFoldDB" id="B8AVP5"/>
<dbReference type="Gramene" id="BGIOSGA015542-TA">
    <property type="protein sequence ID" value="BGIOSGA015542-PA"/>
    <property type="gene ID" value="BGIOSGA015542"/>
</dbReference>
<dbReference type="EMBL" id="CM000129">
    <property type="protein sequence ID" value="EEC76820.1"/>
    <property type="molecule type" value="Genomic_DNA"/>
</dbReference>
<organism evidence="2 3">
    <name type="scientific">Oryza sativa subsp. indica</name>
    <name type="common">Rice</name>
    <dbReference type="NCBI Taxonomy" id="39946"/>
    <lineage>
        <taxon>Eukaryota</taxon>
        <taxon>Viridiplantae</taxon>
        <taxon>Streptophyta</taxon>
        <taxon>Embryophyta</taxon>
        <taxon>Tracheophyta</taxon>
        <taxon>Spermatophyta</taxon>
        <taxon>Magnoliopsida</taxon>
        <taxon>Liliopsida</taxon>
        <taxon>Poales</taxon>
        <taxon>Poaceae</taxon>
        <taxon>BOP clade</taxon>
        <taxon>Oryzoideae</taxon>
        <taxon>Oryzeae</taxon>
        <taxon>Oryzinae</taxon>
        <taxon>Oryza</taxon>
        <taxon>Oryza sativa</taxon>
    </lineage>
</organism>
<accession>B8AVP5</accession>
<dbReference type="Proteomes" id="UP000007015">
    <property type="component" value="Chromosome 4"/>
</dbReference>
<reference evidence="2 3" key="1">
    <citation type="journal article" date="2005" name="PLoS Biol.">
        <title>The genomes of Oryza sativa: a history of duplications.</title>
        <authorList>
            <person name="Yu J."/>
            <person name="Wang J."/>
            <person name="Lin W."/>
            <person name="Li S."/>
            <person name="Li H."/>
            <person name="Zhou J."/>
            <person name="Ni P."/>
            <person name="Dong W."/>
            <person name="Hu S."/>
            <person name="Zeng C."/>
            <person name="Zhang J."/>
            <person name="Zhang Y."/>
            <person name="Li R."/>
            <person name="Xu Z."/>
            <person name="Li S."/>
            <person name="Li X."/>
            <person name="Zheng H."/>
            <person name="Cong L."/>
            <person name="Lin L."/>
            <person name="Yin J."/>
            <person name="Geng J."/>
            <person name="Li G."/>
            <person name="Shi J."/>
            <person name="Liu J."/>
            <person name="Lv H."/>
            <person name="Li J."/>
            <person name="Wang J."/>
            <person name="Deng Y."/>
            <person name="Ran L."/>
            <person name="Shi X."/>
            <person name="Wang X."/>
            <person name="Wu Q."/>
            <person name="Li C."/>
            <person name="Ren X."/>
            <person name="Wang J."/>
            <person name="Wang X."/>
            <person name="Li D."/>
            <person name="Liu D."/>
            <person name="Zhang X."/>
            <person name="Ji Z."/>
            <person name="Zhao W."/>
            <person name="Sun Y."/>
            <person name="Zhang Z."/>
            <person name="Bao J."/>
            <person name="Han Y."/>
            <person name="Dong L."/>
            <person name="Ji J."/>
            <person name="Chen P."/>
            <person name="Wu S."/>
            <person name="Liu J."/>
            <person name="Xiao Y."/>
            <person name="Bu D."/>
            <person name="Tan J."/>
            <person name="Yang L."/>
            <person name="Ye C."/>
            <person name="Zhang J."/>
            <person name="Xu J."/>
            <person name="Zhou Y."/>
            <person name="Yu Y."/>
            <person name="Zhang B."/>
            <person name="Zhuang S."/>
            <person name="Wei H."/>
            <person name="Liu B."/>
            <person name="Lei M."/>
            <person name="Yu H."/>
            <person name="Li Y."/>
            <person name="Xu H."/>
            <person name="Wei S."/>
            <person name="He X."/>
            <person name="Fang L."/>
            <person name="Zhang Z."/>
            <person name="Zhang Y."/>
            <person name="Huang X."/>
            <person name="Su Z."/>
            <person name="Tong W."/>
            <person name="Li J."/>
            <person name="Tong Z."/>
            <person name="Li S."/>
            <person name="Ye J."/>
            <person name="Wang L."/>
            <person name="Fang L."/>
            <person name="Lei T."/>
            <person name="Chen C."/>
            <person name="Chen H."/>
            <person name="Xu Z."/>
            <person name="Li H."/>
            <person name="Huang H."/>
            <person name="Zhang F."/>
            <person name="Xu H."/>
            <person name="Li N."/>
            <person name="Zhao C."/>
            <person name="Li S."/>
            <person name="Dong L."/>
            <person name="Huang Y."/>
            <person name="Li L."/>
            <person name="Xi Y."/>
            <person name="Qi Q."/>
            <person name="Li W."/>
            <person name="Zhang B."/>
            <person name="Hu W."/>
            <person name="Zhang Y."/>
            <person name="Tian X."/>
            <person name="Jiao Y."/>
            <person name="Liang X."/>
            <person name="Jin J."/>
            <person name="Gao L."/>
            <person name="Zheng W."/>
            <person name="Hao B."/>
            <person name="Liu S."/>
            <person name="Wang W."/>
            <person name="Yuan L."/>
            <person name="Cao M."/>
            <person name="McDermott J."/>
            <person name="Samudrala R."/>
            <person name="Wang J."/>
            <person name="Wong G.K."/>
            <person name="Yang H."/>
        </authorList>
    </citation>
    <scope>NUCLEOTIDE SEQUENCE [LARGE SCALE GENOMIC DNA]</scope>
    <source>
        <strain evidence="3">cv. 93-11</strain>
    </source>
</reference>
<gene>
    <name evidence="2" type="ORF">OsI_14954</name>
</gene>
<keyword evidence="3" id="KW-1185">Reference proteome</keyword>
<evidence type="ECO:0000313" key="3">
    <source>
        <dbReference type="Proteomes" id="UP000007015"/>
    </source>
</evidence>
<evidence type="ECO:0000313" key="2">
    <source>
        <dbReference type="EMBL" id="EEC76820.1"/>
    </source>
</evidence>
<dbReference type="OMA" id="CDIFHTR"/>
<feature type="coiled-coil region" evidence="1">
    <location>
        <begin position="66"/>
        <end position="99"/>
    </location>
</feature>